<dbReference type="Proteomes" id="UP001500399">
    <property type="component" value="Unassembled WGS sequence"/>
</dbReference>
<accession>A0ABN0T2T4</accession>
<dbReference type="Pfam" id="PF06835">
    <property type="entry name" value="LptC"/>
    <property type="match status" value="1"/>
</dbReference>
<dbReference type="RefSeq" id="WP_304986896.1">
    <property type="nucleotide sequence ID" value="NZ_BAAACR010000008.1"/>
</dbReference>
<dbReference type="Gene3D" id="2.60.450.10">
    <property type="entry name" value="Lipopolysaccharide (LPS) transport protein A like domain"/>
    <property type="match status" value="1"/>
</dbReference>
<keyword evidence="1" id="KW-1003">Cell membrane</keyword>
<protein>
    <recommendedName>
        <fullName evidence="9">LPS export ABC transporter periplasmic protein LptC</fullName>
    </recommendedName>
</protein>
<dbReference type="EMBL" id="BAAACR010000008">
    <property type="protein sequence ID" value="GAA0210410.1"/>
    <property type="molecule type" value="Genomic_DNA"/>
</dbReference>
<evidence type="ECO:0000256" key="3">
    <source>
        <dbReference type="ARBA" id="ARBA00022692"/>
    </source>
</evidence>
<dbReference type="PANTHER" id="PTHR37481:SF1">
    <property type="entry name" value="LIPOPOLYSACCHARIDE EXPORT SYSTEM PROTEIN LPTC"/>
    <property type="match status" value="1"/>
</dbReference>
<evidence type="ECO:0000313" key="7">
    <source>
        <dbReference type="EMBL" id="GAA0210410.1"/>
    </source>
</evidence>
<feature type="transmembrane region" description="Helical" evidence="6">
    <location>
        <begin position="6"/>
        <end position="24"/>
    </location>
</feature>
<dbReference type="PANTHER" id="PTHR37481">
    <property type="entry name" value="LIPOPOLYSACCHARIDE EXPORT SYSTEM PROTEIN LPTC"/>
    <property type="match status" value="1"/>
</dbReference>
<sequence>MAQSKWIYGGGAALLTGLIIWSVMTVPEIPPQTDVPAEPRVMSYADNTLSEEHDGRTVWKMTAEQVNIDIDTNDTGMTKIDGIFYSEDGKTLTLKADEGRMDSRTHDITLTGTIEAATSDGARLRAKVIQWSAAEKTLTASGDPEIIRDNVRATGDRIVSTDNFQRFSVIGNAHIEKGGAT</sequence>
<name>A0ABN0T2T4_9FIRM</name>
<proteinExistence type="predicted"/>
<comment type="caution">
    <text evidence="7">The sequence shown here is derived from an EMBL/GenBank/DDBJ whole genome shotgun (WGS) entry which is preliminary data.</text>
</comment>
<dbReference type="NCBIfam" id="TIGR04409">
    <property type="entry name" value="LptC_YrbK"/>
    <property type="match status" value="1"/>
</dbReference>
<dbReference type="InterPro" id="IPR010664">
    <property type="entry name" value="LipoPS_assembly_LptC-rel"/>
</dbReference>
<evidence type="ECO:0008006" key="9">
    <source>
        <dbReference type="Google" id="ProtNLM"/>
    </source>
</evidence>
<dbReference type="InterPro" id="IPR026265">
    <property type="entry name" value="LptC"/>
</dbReference>
<keyword evidence="2" id="KW-0997">Cell inner membrane</keyword>
<keyword evidence="3 6" id="KW-0812">Transmembrane</keyword>
<evidence type="ECO:0000256" key="6">
    <source>
        <dbReference type="SAM" id="Phobius"/>
    </source>
</evidence>
<evidence type="ECO:0000256" key="4">
    <source>
        <dbReference type="ARBA" id="ARBA00022989"/>
    </source>
</evidence>
<dbReference type="InterPro" id="IPR052363">
    <property type="entry name" value="LPS_export_LptC"/>
</dbReference>
<evidence type="ECO:0000313" key="8">
    <source>
        <dbReference type="Proteomes" id="UP001500399"/>
    </source>
</evidence>
<keyword evidence="5 6" id="KW-0472">Membrane</keyword>
<reference evidence="7 8" key="1">
    <citation type="journal article" date="2019" name="Int. J. Syst. Evol. Microbiol.">
        <title>The Global Catalogue of Microorganisms (GCM) 10K type strain sequencing project: providing services to taxonomists for standard genome sequencing and annotation.</title>
        <authorList>
            <consortium name="The Broad Institute Genomics Platform"/>
            <consortium name="The Broad Institute Genome Sequencing Center for Infectious Disease"/>
            <person name="Wu L."/>
            <person name="Ma J."/>
        </authorList>
    </citation>
    <scope>NUCLEOTIDE SEQUENCE [LARGE SCALE GENOMIC DNA]</scope>
    <source>
        <strain evidence="7 8">JCM 8542</strain>
    </source>
</reference>
<organism evidence="7 8">
    <name type="scientific">Selenomonas dianae</name>
    <dbReference type="NCBI Taxonomy" id="135079"/>
    <lineage>
        <taxon>Bacteria</taxon>
        <taxon>Bacillati</taxon>
        <taxon>Bacillota</taxon>
        <taxon>Negativicutes</taxon>
        <taxon>Selenomonadales</taxon>
        <taxon>Selenomonadaceae</taxon>
        <taxon>Selenomonas</taxon>
    </lineage>
</organism>
<gene>
    <name evidence="7" type="ORF">GCM10008919_12120</name>
</gene>
<keyword evidence="8" id="KW-1185">Reference proteome</keyword>
<evidence type="ECO:0000256" key="5">
    <source>
        <dbReference type="ARBA" id="ARBA00023136"/>
    </source>
</evidence>
<keyword evidence="4 6" id="KW-1133">Transmembrane helix</keyword>
<evidence type="ECO:0000256" key="2">
    <source>
        <dbReference type="ARBA" id="ARBA00022519"/>
    </source>
</evidence>
<evidence type="ECO:0000256" key="1">
    <source>
        <dbReference type="ARBA" id="ARBA00022475"/>
    </source>
</evidence>